<dbReference type="InterPro" id="IPR036388">
    <property type="entry name" value="WH-like_DNA-bd_sf"/>
</dbReference>
<dbReference type="Proteomes" id="UP000008366">
    <property type="component" value="Unassembled WGS sequence"/>
</dbReference>
<sequence>MAEFALQRRAPANGASRIGFAFGLLDALAVPGPILIPLLGHLGTAEPAARQLLSRLASAGDLQVERHGRVAVYNLAGAMLRRYRTISDSPDPLRWEGAFAAVIHDIPQSRRRRRERLLAAAAREGFGQYRPGLLLGCRPARSWLDDVLADESLGQARGSVEVAELSVDLPTARRMAAIVWDYPQLREGVQDAVVELTGLQARAAVDGWAHARRVHDAFVIATPLWLTCADIPGELFPADVAIDRIGELVTAISAESTPHYVAITRAFLDASPHRALVRPNPARRHPSP</sequence>
<organism evidence="2 3">
    <name type="scientific">Kineosphaera limosa NBRC 100340</name>
    <dbReference type="NCBI Taxonomy" id="1184609"/>
    <lineage>
        <taxon>Bacteria</taxon>
        <taxon>Bacillati</taxon>
        <taxon>Actinomycetota</taxon>
        <taxon>Actinomycetes</taxon>
        <taxon>Micrococcales</taxon>
        <taxon>Dermatophilaceae</taxon>
        <taxon>Kineosphaera</taxon>
    </lineage>
</organism>
<keyword evidence="3" id="KW-1185">Reference proteome</keyword>
<dbReference type="AlphaFoldDB" id="K6XBN3"/>
<dbReference type="STRING" id="1184609.KILIM_033_00540"/>
<dbReference type="Gene3D" id="1.10.10.10">
    <property type="entry name" value="Winged helix-like DNA-binding domain superfamily/Winged helix DNA-binding domain"/>
    <property type="match status" value="1"/>
</dbReference>
<dbReference type="Pfam" id="PF07848">
    <property type="entry name" value="PaaX"/>
    <property type="match status" value="1"/>
</dbReference>
<comment type="caution">
    <text evidence="2">The sequence shown here is derived from an EMBL/GenBank/DDBJ whole genome shotgun (WGS) entry which is preliminary data.</text>
</comment>
<evidence type="ECO:0000259" key="1">
    <source>
        <dbReference type="Pfam" id="PF07848"/>
    </source>
</evidence>
<dbReference type="GO" id="GO:0006351">
    <property type="term" value="P:DNA-templated transcription"/>
    <property type="evidence" value="ECO:0007669"/>
    <property type="project" value="TreeGrafter"/>
</dbReference>
<dbReference type="PANTHER" id="PTHR30319:SF1">
    <property type="entry name" value="TRANSCRIPTIONAL REPRESSOR PAAX"/>
    <property type="match status" value="1"/>
</dbReference>
<gene>
    <name evidence="2" type="ORF">KILIM_033_00540</name>
</gene>
<reference evidence="2 3" key="1">
    <citation type="submission" date="2012-08" db="EMBL/GenBank/DDBJ databases">
        <title>Whole genome shotgun sequence of Kineosphaera limosa NBRC 100340.</title>
        <authorList>
            <person name="Yoshida I."/>
            <person name="Isaki S."/>
            <person name="Hosoyama A."/>
            <person name="Tsuchikane K."/>
            <person name="Katsumata H."/>
            <person name="Ando Y."/>
            <person name="Ohji S."/>
            <person name="Hamada M."/>
            <person name="Tamura T."/>
            <person name="Yamazoe A."/>
            <person name="Yamazaki S."/>
            <person name="Fujita N."/>
        </authorList>
    </citation>
    <scope>NUCLEOTIDE SEQUENCE [LARGE SCALE GENOMIC DNA]</scope>
    <source>
        <strain evidence="2 3">NBRC 100340</strain>
    </source>
</reference>
<accession>K6XBN3</accession>
<dbReference type="EMBL" id="BAHD01000033">
    <property type="protein sequence ID" value="GAB96234.1"/>
    <property type="molecule type" value="Genomic_DNA"/>
</dbReference>
<feature type="domain" description="Transcriptional repressor PaaX-like N-terminal" evidence="1">
    <location>
        <begin position="35"/>
        <end position="77"/>
    </location>
</feature>
<name>K6XBN3_9MICO</name>
<dbReference type="RefSeq" id="WP_006592766.1">
    <property type="nucleotide sequence ID" value="NZ_BAHD01000033.1"/>
</dbReference>
<dbReference type="eggNOG" id="ENOG50340W3">
    <property type="taxonomic scope" value="Bacteria"/>
</dbReference>
<dbReference type="OrthoDB" id="2270427at2"/>
<proteinExistence type="predicted"/>
<evidence type="ECO:0000313" key="3">
    <source>
        <dbReference type="Proteomes" id="UP000008366"/>
    </source>
</evidence>
<evidence type="ECO:0000313" key="2">
    <source>
        <dbReference type="EMBL" id="GAB96234.1"/>
    </source>
</evidence>
<protein>
    <submittedName>
        <fullName evidence="2">Putative PaaX family transcriptional regulator</fullName>
    </submittedName>
</protein>
<dbReference type="InterPro" id="IPR012906">
    <property type="entry name" value="PaaX-like_N"/>
</dbReference>
<dbReference type="PANTHER" id="PTHR30319">
    <property type="entry name" value="PHENYLACETIC ACID REGULATOR-RELATED TRANSCRIPTIONAL REPRESSOR"/>
    <property type="match status" value="1"/>
</dbReference>